<dbReference type="Proteomes" id="UP000182427">
    <property type="component" value="Chromosome I"/>
</dbReference>
<evidence type="ECO:0000313" key="3">
    <source>
        <dbReference type="EMBL" id="SDF30119.1"/>
    </source>
</evidence>
<keyword evidence="4" id="KW-1185">Reference proteome</keyword>
<dbReference type="Gene3D" id="3.40.50.2000">
    <property type="entry name" value="Glycogen Phosphorylase B"/>
    <property type="match status" value="2"/>
</dbReference>
<proteinExistence type="predicted"/>
<dbReference type="InterPro" id="IPR028098">
    <property type="entry name" value="Glyco_trans_4-like_N"/>
</dbReference>
<dbReference type="EMBL" id="LT629690">
    <property type="protein sequence ID" value="SDF30119.1"/>
    <property type="molecule type" value="Genomic_DNA"/>
</dbReference>
<evidence type="ECO:0000313" key="4">
    <source>
        <dbReference type="Proteomes" id="UP000182427"/>
    </source>
</evidence>
<dbReference type="PANTHER" id="PTHR46401:SF2">
    <property type="entry name" value="GLYCOSYLTRANSFERASE WBBK-RELATED"/>
    <property type="match status" value="1"/>
</dbReference>
<accession>A0A1G7JZZ0</accession>
<dbReference type="OrthoDB" id="9790710at2"/>
<sequence length="426" mass="46680">MIAPTLASSPSGSNVAKRDREWNIWLSDAFCFTSWYSSALVKALLNTNASVRFITTDVAGEPAYFRSQGVTPNPGPFSSHYASKLPSPARRAARLLSVMANSAALRWQLKHSLATRPDVLHLQQLPALNHGINDDFRTIACAQSLGIPVVHTVHNLLPHDSGDSLRATYERLYTTVDRLICHSPDVAEKLTKQFGVNAHNISVIPHGPLFEAPIETGNERSFARTSLNIEHDRPVVLWQGVMAPYKGLDLLLQAWERCMSSWPDTATKPLLLIAGTGPASEAGLVNAAAKQFPESIRPEIRYITTAELPLFFQASDVLVYPYRAITTSGALLTGLTYRKPIIASDLAPFRQFLRNKENALLVPPGDVAAMTEALHSLLLGISTAGEASSIYRTLAAGAAQNQELYTSWDTIAKQTLSVYRELVRNQ</sequence>
<evidence type="ECO:0000256" key="1">
    <source>
        <dbReference type="ARBA" id="ARBA00022679"/>
    </source>
</evidence>
<dbReference type="GO" id="GO:0016757">
    <property type="term" value="F:glycosyltransferase activity"/>
    <property type="evidence" value="ECO:0007669"/>
    <property type="project" value="TreeGrafter"/>
</dbReference>
<keyword evidence="1 3" id="KW-0808">Transferase</keyword>
<dbReference type="Pfam" id="PF13439">
    <property type="entry name" value="Glyco_transf_4"/>
    <property type="match status" value="1"/>
</dbReference>
<dbReference type="SUPFAM" id="SSF53756">
    <property type="entry name" value="UDP-Glycosyltransferase/glycogen phosphorylase"/>
    <property type="match status" value="1"/>
</dbReference>
<gene>
    <name evidence="3" type="ORF">SAMN05444167_1997</name>
</gene>
<protein>
    <submittedName>
        <fullName evidence="3">Glycosyltransferase involved in cell wall bisynthesis</fullName>
    </submittedName>
</protein>
<name>A0A1G7JZZ0_9BACT</name>
<dbReference type="GO" id="GO:0009103">
    <property type="term" value="P:lipopolysaccharide biosynthetic process"/>
    <property type="evidence" value="ECO:0007669"/>
    <property type="project" value="TreeGrafter"/>
</dbReference>
<dbReference type="AlphaFoldDB" id="A0A1G7JZZ0"/>
<dbReference type="RefSeq" id="WP_083345003.1">
    <property type="nucleotide sequence ID" value="NZ_LT629690.1"/>
</dbReference>
<dbReference type="Pfam" id="PF13692">
    <property type="entry name" value="Glyco_trans_1_4"/>
    <property type="match status" value="1"/>
</dbReference>
<dbReference type="CDD" id="cd03801">
    <property type="entry name" value="GT4_PimA-like"/>
    <property type="match status" value="1"/>
</dbReference>
<reference evidence="3 4" key="1">
    <citation type="submission" date="2016-10" db="EMBL/GenBank/DDBJ databases">
        <authorList>
            <person name="de Groot N.N."/>
        </authorList>
    </citation>
    <scope>NUCLEOTIDE SEQUENCE [LARGE SCALE GENOMIC DNA]</scope>
    <source>
        <strain evidence="3 4">GAS232</strain>
    </source>
</reference>
<feature type="domain" description="Glycosyltransferase subfamily 4-like N-terminal" evidence="2">
    <location>
        <begin position="39"/>
        <end position="207"/>
    </location>
</feature>
<dbReference type="PANTHER" id="PTHR46401">
    <property type="entry name" value="GLYCOSYLTRANSFERASE WBBK-RELATED"/>
    <property type="match status" value="1"/>
</dbReference>
<evidence type="ECO:0000259" key="2">
    <source>
        <dbReference type="Pfam" id="PF13439"/>
    </source>
</evidence>
<organism evidence="3 4">
    <name type="scientific">Terriglobus roseus</name>
    <dbReference type="NCBI Taxonomy" id="392734"/>
    <lineage>
        <taxon>Bacteria</taxon>
        <taxon>Pseudomonadati</taxon>
        <taxon>Acidobacteriota</taxon>
        <taxon>Terriglobia</taxon>
        <taxon>Terriglobales</taxon>
        <taxon>Acidobacteriaceae</taxon>
        <taxon>Terriglobus</taxon>
    </lineage>
</organism>